<protein>
    <submittedName>
        <fullName evidence="1">Uncharacterized protein</fullName>
    </submittedName>
</protein>
<gene>
    <name evidence="1" type="ORF">HMPREF9943_00089</name>
</gene>
<dbReference type="RefSeq" id="WP_004801100.1">
    <property type="nucleotide sequence ID" value="NZ_KB446646.1"/>
</dbReference>
<dbReference type="BioCyc" id="ECAT999415-HMP:GTTI-98-MONOMER"/>
<dbReference type="OrthoDB" id="6983824at2"/>
<dbReference type="eggNOG" id="ENOG5032EXI">
    <property type="taxonomic scope" value="Bacteria"/>
</dbReference>
<accession>M2PB98</accession>
<dbReference type="AlphaFoldDB" id="M2PB98"/>
<keyword evidence="2" id="KW-1185">Reference proteome</keyword>
<evidence type="ECO:0000313" key="1">
    <source>
        <dbReference type="EMBL" id="EMD17657.1"/>
    </source>
</evidence>
<name>M2PB98_9FIRM</name>
<organism evidence="1 2">
    <name type="scientific">Eggerthia catenaformis OT 569 = DSM 20559</name>
    <dbReference type="NCBI Taxonomy" id="999415"/>
    <lineage>
        <taxon>Bacteria</taxon>
        <taxon>Bacillati</taxon>
        <taxon>Bacillota</taxon>
        <taxon>Erysipelotrichia</taxon>
        <taxon>Erysipelotrichales</taxon>
        <taxon>Coprobacillaceae</taxon>
        <taxon>Eggerthia</taxon>
    </lineage>
</organism>
<reference evidence="1 2" key="1">
    <citation type="submission" date="2013-02" db="EMBL/GenBank/DDBJ databases">
        <title>The Genome Sequence of Lactobacillus catenaformis F0143.</title>
        <authorList>
            <consortium name="The Broad Institute Genome Sequencing Platform"/>
            <person name="Earl A."/>
            <person name="Ward D."/>
            <person name="Feldgarden M."/>
            <person name="Gevers D."/>
            <person name="Izard J."/>
            <person name="Blanton J.M."/>
            <person name="Mathney J."/>
            <person name="Dewhirst F.E."/>
            <person name="Young S.K."/>
            <person name="Zeng Q."/>
            <person name="Gargeya S."/>
            <person name="Fitzgerald M."/>
            <person name="Haas B."/>
            <person name="Abouelleil A."/>
            <person name="Alvarado L."/>
            <person name="Arachchi H.M."/>
            <person name="Berlin A."/>
            <person name="Chapman S.B."/>
            <person name="Gearin G."/>
            <person name="Goldberg J."/>
            <person name="Griggs A."/>
            <person name="Gujja S."/>
            <person name="Hansen M."/>
            <person name="Heiman D."/>
            <person name="Howarth C."/>
            <person name="Larimer J."/>
            <person name="Lui A."/>
            <person name="MacDonald P.J.P."/>
            <person name="McCowen C."/>
            <person name="Montmayeur A."/>
            <person name="Murphy C."/>
            <person name="Neiman D."/>
            <person name="Pearson M."/>
            <person name="Priest M."/>
            <person name="Roberts A."/>
            <person name="Saif S."/>
            <person name="Shea T."/>
            <person name="Sisk P."/>
            <person name="Stolte C."/>
            <person name="Sykes S."/>
            <person name="Wortman J."/>
            <person name="Nusbaum C."/>
            <person name="Birren B."/>
        </authorList>
    </citation>
    <scope>NUCLEOTIDE SEQUENCE [LARGE SCALE GENOMIC DNA]</scope>
    <source>
        <strain evidence="1 2">OT 569</strain>
    </source>
</reference>
<dbReference type="STRING" id="999415.HMPREF9943_00089"/>
<dbReference type="Proteomes" id="UP000011758">
    <property type="component" value="Unassembled WGS sequence"/>
</dbReference>
<comment type="caution">
    <text evidence="1">The sequence shown here is derived from an EMBL/GenBank/DDBJ whole genome shotgun (WGS) entry which is preliminary data.</text>
</comment>
<evidence type="ECO:0000313" key="2">
    <source>
        <dbReference type="Proteomes" id="UP000011758"/>
    </source>
</evidence>
<dbReference type="EMBL" id="AGEJ01000001">
    <property type="protein sequence ID" value="EMD17657.1"/>
    <property type="molecule type" value="Genomic_DNA"/>
</dbReference>
<sequence length="251" mass="29184">MKYIKLNTGIPFNIDNFEDKTNKNYPYYQKGKKYALCPNCGSSVQIIGGKNNTTQNRARRMYAAHTRSEISGLNFDEESKFNCVNYEGNANNWQRIYEARPDTPENQEILEFINEHIDDIAQAIEDIIGFKCKYANSRSKLFEDLYQSFRINGGLHIEPNQFAPEYLPRMIVERAEPIKCWGAIPLERARKHIIRNQRFKDSMDGVQFKPVIDVRLVGTLDNDVNPTQLNIRLIFGEEELDLHHISARISY</sequence>
<proteinExistence type="predicted"/>